<name>Q53MH6_ORYSJ</name>
<evidence type="ECO:0000256" key="1">
    <source>
        <dbReference type="SAM" id="MobiDB-lite"/>
    </source>
</evidence>
<proteinExistence type="predicted"/>
<accession>Q53MH6</accession>
<feature type="region of interest" description="Disordered" evidence="1">
    <location>
        <begin position="1"/>
        <end position="26"/>
    </location>
</feature>
<dbReference type="EMBL" id="AC136448">
    <property type="protein sequence ID" value="AAX96148.1"/>
    <property type="molecule type" value="Genomic_DNA"/>
</dbReference>
<organism evidence="2 3">
    <name type="scientific">Oryza sativa subsp. japonica</name>
    <name type="common">Rice</name>
    <dbReference type="NCBI Taxonomy" id="39947"/>
    <lineage>
        <taxon>Eukaryota</taxon>
        <taxon>Viridiplantae</taxon>
        <taxon>Streptophyta</taxon>
        <taxon>Embryophyta</taxon>
        <taxon>Tracheophyta</taxon>
        <taxon>Spermatophyta</taxon>
        <taxon>Magnoliopsida</taxon>
        <taxon>Liliopsida</taxon>
        <taxon>Poales</taxon>
        <taxon>Poaceae</taxon>
        <taxon>BOP clade</taxon>
        <taxon>Oryzoideae</taxon>
        <taxon>Oryzeae</taxon>
        <taxon>Oryzinae</taxon>
        <taxon>Oryza</taxon>
        <taxon>Oryza sativa</taxon>
    </lineage>
</organism>
<reference evidence="3" key="2">
    <citation type="journal article" date="2008" name="Nucleic Acids Res.">
        <title>The rice annotation project database (RAP-DB): 2008 update.</title>
        <authorList>
            <consortium name="The rice annotation project (RAP)"/>
        </authorList>
    </citation>
    <scope>GENOME REANNOTATION</scope>
    <source>
        <strain evidence="3">cv. Nipponbare</strain>
    </source>
</reference>
<protein>
    <submittedName>
        <fullName evidence="2">Uncharacterized protein</fullName>
    </submittedName>
</protein>
<sequence>MGFGKPRGKSARKLKELAVDKKEMSL</sequence>
<evidence type="ECO:0000313" key="2">
    <source>
        <dbReference type="EMBL" id="AAX96148.1"/>
    </source>
</evidence>
<gene>
    <name evidence="2" type="ordered locus">LOC_Os11g18920</name>
</gene>
<dbReference type="AlphaFoldDB" id="Q53MH6"/>
<reference evidence="3" key="1">
    <citation type="journal article" date="2005" name="Nature">
        <title>The map-based sequence of the rice genome.</title>
        <authorList>
            <consortium name="International rice genome sequencing project (IRGSP)"/>
            <person name="Matsumoto T."/>
            <person name="Wu J."/>
            <person name="Kanamori H."/>
            <person name="Katayose Y."/>
            <person name="Fujisawa M."/>
            <person name="Namiki N."/>
            <person name="Mizuno H."/>
            <person name="Yamamoto K."/>
            <person name="Antonio B.A."/>
            <person name="Baba T."/>
            <person name="Sakata K."/>
            <person name="Nagamura Y."/>
            <person name="Aoki H."/>
            <person name="Arikawa K."/>
            <person name="Arita K."/>
            <person name="Bito T."/>
            <person name="Chiden Y."/>
            <person name="Fujitsuka N."/>
            <person name="Fukunaka R."/>
            <person name="Hamada M."/>
            <person name="Harada C."/>
            <person name="Hayashi A."/>
            <person name="Hijishita S."/>
            <person name="Honda M."/>
            <person name="Hosokawa S."/>
            <person name="Ichikawa Y."/>
            <person name="Idonuma A."/>
            <person name="Iijima M."/>
            <person name="Ikeda M."/>
            <person name="Ikeno M."/>
            <person name="Ito K."/>
            <person name="Ito S."/>
            <person name="Ito T."/>
            <person name="Ito Y."/>
            <person name="Ito Y."/>
            <person name="Iwabuchi A."/>
            <person name="Kamiya K."/>
            <person name="Karasawa W."/>
            <person name="Kurita K."/>
            <person name="Katagiri S."/>
            <person name="Kikuta A."/>
            <person name="Kobayashi H."/>
            <person name="Kobayashi N."/>
            <person name="Machita K."/>
            <person name="Maehara T."/>
            <person name="Masukawa M."/>
            <person name="Mizubayashi T."/>
            <person name="Mukai Y."/>
            <person name="Nagasaki H."/>
            <person name="Nagata Y."/>
            <person name="Naito S."/>
            <person name="Nakashima M."/>
            <person name="Nakama Y."/>
            <person name="Nakamichi Y."/>
            <person name="Nakamura M."/>
            <person name="Meguro A."/>
            <person name="Negishi M."/>
            <person name="Ohta I."/>
            <person name="Ohta T."/>
            <person name="Okamoto M."/>
            <person name="Ono N."/>
            <person name="Saji S."/>
            <person name="Sakaguchi M."/>
            <person name="Sakai K."/>
            <person name="Shibata M."/>
            <person name="Shimokawa T."/>
            <person name="Song J."/>
            <person name="Takazaki Y."/>
            <person name="Terasawa K."/>
            <person name="Tsugane M."/>
            <person name="Tsuji K."/>
            <person name="Ueda S."/>
            <person name="Waki K."/>
            <person name="Yamagata H."/>
            <person name="Yamamoto M."/>
            <person name="Yamamoto S."/>
            <person name="Yamane H."/>
            <person name="Yoshiki S."/>
            <person name="Yoshihara R."/>
            <person name="Yukawa K."/>
            <person name="Zhong H."/>
            <person name="Yano M."/>
            <person name="Yuan Q."/>
            <person name="Ouyang S."/>
            <person name="Liu J."/>
            <person name="Jones K.M."/>
            <person name="Gansberger K."/>
            <person name="Moffat K."/>
            <person name="Hill J."/>
            <person name="Bera J."/>
            <person name="Fadrosh D."/>
            <person name="Jin S."/>
            <person name="Johri S."/>
            <person name="Kim M."/>
            <person name="Overton L."/>
            <person name="Reardon M."/>
            <person name="Tsitrin T."/>
            <person name="Vuong H."/>
            <person name="Weaver B."/>
            <person name="Ciecko A."/>
            <person name="Tallon L."/>
            <person name="Jackson J."/>
            <person name="Pai G."/>
            <person name="Aken S.V."/>
            <person name="Utterback T."/>
            <person name="Reidmuller S."/>
            <person name="Feldblyum T."/>
            <person name="Hsiao J."/>
            <person name="Zismann V."/>
            <person name="Iobst S."/>
            <person name="de Vazeille A.R."/>
            <person name="Buell C.R."/>
            <person name="Ying K."/>
            <person name="Li Y."/>
            <person name="Lu T."/>
            <person name="Huang Y."/>
            <person name="Zhao Q."/>
            <person name="Feng Q."/>
            <person name="Zhang L."/>
            <person name="Zhu J."/>
            <person name="Weng Q."/>
            <person name="Mu J."/>
            <person name="Lu Y."/>
            <person name="Fan D."/>
            <person name="Liu Y."/>
            <person name="Guan J."/>
            <person name="Zhang Y."/>
            <person name="Yu S."/>
            <person name="Liu X."/>
            <person name="Zhang Y."/>
            <person name="Hong G."/>
            <person name="Han B."/>
            <person name="Choisne N."/>
            <person name="Demange N."/>
            <person name="Orjeda G."/>
            <person name="Samain S."/>
            <person name="Cattolico L."/>
            <person name="Pelletier E."/>
            <person name="Couloux A."/>
            <person name="Segurens B."/>
            <person name="Wincker P."/>
            <person name="D'Hont A."/>
            <person name="Scarpelli C."/>
            <person name="Weissenbach J."/>
            <person name="Salanoubat M."/>
            <person name="Quetier F."/>
            <person name="Yu Y."/>
            <person name="Kim H.R."/>
            <person name="Rambo T."/>
            <person name="Currie J."/>
            <person name="Collura K."/>
            <person name="Luo M."/>
            <person name="Yang T."/>
            <person name="Ammiraju J.S.S."/>
            <person name="Engler F."/>
            <person name="Soderlund C."/>
            <person name="Wing R.A."/>
            <person name="Palmer L.E."/>
            <person name="de la Bastide M."/>
            <person name="Spiegel L."/>
            <person name="Nascimento L."/>
            <person name="Zutavern T."/>
            <person name="O'Shaughnessy A."/>
            <person name="Dike S."/>
            <person name="Dedhia N."/>
            <person name="Preston R."/>
            <person name="Balija V."/>
            <person name="McCombie W.R."/>
            <person name="Chow T."/>
            <person name="Chen H."/>
            <person name="Chung M."/>
            <person name="Chen C."/>
            <person name="Shaw J."/>
            <person name="Wu H."/>
            <person name="Hsiao K."/>
            <person name="Chao Y."/>
            <person name="Chu M."/>
            <person name="Cheng C."/>
            <person name="Hour A."/>
            <person name="Lee P."/>
            <person name="Lin S."/>
            <person name="Lin Y."/>
            <person name="Liou J."/>
            <person name="Liu S."/>
            <person name="Hsing Y."/>
            <person name="Raghuvanshi S."/>
            <person name="Mohanty A."/>
            <person name="Bharti A.K."/>
            <person name="Gaur A."/>
            <person name="Gupta V."/>
            <person name="Kumar D."/>
            <person name="Ravi V."/>
            <person name="Vij S."/>
            <person name="Kapur A."/>
            <person name="Khurana P."/>
            <person name="Khurana P."/>
            <person name="Khurana J.P."/>
            <person name="Tyagi A.K."/>
            <person name="Gaikwad K."/>
            <person name="Singh A."/>
            <person name="Dalal V."/>
            <person name="Srivastava S."/>
            <person name="Dixit A."/>
            <person name="Pal A.K."/>
            <person name="Ghazi I.A."/>
            <person name="Yadav M."/>
            <person name="Pandit A."/>
            <person name="Bhargava A."/>
            <person name="Sureshbabu K."/>
            <person name="Batra K."/>
            <person name="Sharma T.R."/>
            <person name="Mohapatra T."/>
            <person name="Singh N.K."/>
            <person name="Messing J."/>
            <person name="Nelson A.B."/>
            <person name="Fuks G."/>
            <person name="Kavchok S."/>
            <person name="Keizer G."/>
            <person name="Linton E."/>
            <person name="Llaca V."/>
            <person name="Song R."/>
            <person name="Tanyolac B."/>
            <person name="Young S."/>
            <person name="Ho-Il K."/>
            <person name="Hahn J.H."/>
            <person name="Sangsakoo G."/>
            <person name="Vanavichit A."/>
            <person name="de Mattos Luiz.A.T."/>
            <person name="Zimmer P.D."/>
            <person name="Malone G."/>
            <person name="Dellagostin O."/>
            <person name="de Oliveira A.C."/>
            <person name="Bevan M."/>
            <person name="Bancroft I."/>
            <person name="Minx P."/>
            <person name="Cordum H."/>
            <person name="Wilson R."/>
            <person name="Cheng Z."/>
            <person name="Jin W."/>
            <person name="Jiang J."/>
            <person name="Leong S.A."/>
            <person name="Iwama H."/>
            <person name="Gojobori T."/>
            <person name="Itoh T."/>
            <person name="Niimura Y."/>
            <person name="Fujii Y."/>
            <person name="Habara T."/>
            <person name="Sakai H."/>
            <person name="Sato Y."/>
            <person name="Wilson G."/>
            <person name="Kumar K."/>
            <person name="McCouch S."/>
            <person name="Juretic N."/>
            <person name="Hoen D."/>
            <person name="Wright S."/>
            <person name="Bruskiewich R."/>
            <person name="Bureau T."/>
            <person name="Miyao A."/>
            <person name="Hirochika H."/>
            <person name="Nishikawa T."/>
            <person name="Kadowaki K."/>
            <person name="Sugiura M."/>
            <person name="Burr B."/>
            <person name="Sasaki T."/>
        </authorList>
    </citation>
    <scope>NUCLEOTIDE SEQUENCE [LARGE SCALE GENOMIC DNA]</scope>
    <source>
        <strain evidence="3">cv. Nipponbare</strain>
    </source>
</reference>
<feature type="compositionally biased region" description="Basic residues" evidence="1">
    <location>
        <begin position="1"/>
        <end position="12"/>
    </location>
</feature>
<feature type="compositionally biased region" description="Basic and acidic residues" evidence="1">
    <location>
        <begin position="13"/>
        <end position="26"/>
    </location>
</feature>
<evidence type="ECO:0000313" key="3">
    <source>
        <dbReference type="Proteomes" id="UP000000763"/>
    </source>
</evidence>
<dbReference type="Proteomes" id="UP000000763">
    <property type="component" value="Chromosome 11"/>
</dbReference>